<dbReference type="EMBL" id="JASBWV010000023">
    <property type="protein sequence ID" value="KAJ9119853.1"/>
    <property type="molecule type" value="Genomic_DNA"/>
</dbReference>
<accession>A0ACC2X8D4</accession>
<organism evidence="1 2">
    <name type="scientific">Naganishia onofrii</name>
    <dbReference type="NCBI Taxonomy" id="1851511"/>
    <lineage>
        <taxon>Eukaryota</taxon>
        <taxon>Fungi</taxon>
        <taxon>Dikarya</taxon>
        <taxon>Basidiomycota</taxon>
        <taxon>Agaricomycotina</taxon>
        <taxon>Tremellomycetes</taxon>
        <taxon>Filobasidiales</taxon>
        <taxon>Filobasidiaceae</taxon>
        <taxon>Naganishia</taxon>
    </lineage>
</organism>
<proteinExistence type="predicted"/>
<evidence type="ECO:0000313" key="2">
    <source>
        <dbReference type="Proteomes" id="UP001234202"/>
    </source>
</evidence>
<sequence>MADKAVVVVEDVEISSDEDDLYTTSLGLSSGKHRVHLSFDQESARGRRSDMSPDSLVSRASLIEERVGKGYELEEPLFEEPFDLSEDSAYVTETAIAQMSPFHPVVKQIRQNSSAGCSTLVEADGLNNGDAAHLASMCNPDEGAGTSNPSAEILCGTAGVQDLSRHLRQSRSVPRHPRNAHSDKHPGFPLATVRSHSRHQSTRLRTYGLRHNQQQYIALSKEPTPVFDIYKDGIKQLSELLERGAITSAGVVNIYLRQIDKHNETLRALVHLAPREDVYRLARQRDLERRLGKCRGPLHGIPLVIKDNIATEESMGMPTTAGSFALMGMAVKKDSWIVTQLRQAGAIIIAKANMSELADYKSRHAGPGWSAVGGQTLNVYAAHASPGTSSAGNGVAVAAGFCPASIGTETDGSITLPCLQSALYGLKPTVGLLSRAGIVPFAPYFDTAGPMAKNVWDLALLMDVMHGNDPEDPITLTVERPLESIKVCLQCHAYAFKLGNIDFRFLLSKYIHSVAQPSFRGFRIGVPRENWHNIDPWKRPGRDLISTEISDAFEQALSTMSRLGATITDPADIPSVVDGSLWKCAEGSRSLVVAADCKEYLGRYLQNLQGEGGCRSVEDIIAFNAKHSVGRLLSVDQHEGNGERLPCFRDFAGQDMEMPPGHHGQEVLERTLLAKSVESAEYLSAKQDMITTAGTRGLDAVFEQHNLDAIFMIREGHHSLANMVGYPIGKSMQSRGVRIRSAYQKSPKGTIPLSLMSDGVPIGAFFIGKKHGEATLLAIM</sequence>
<keyword evidence="2" id="KW-1185">Reference proteome</keyword>
<protein>
    <submittedName>
        <fullName evidence="1">Uncharacterized protein</fullName>
    </submittedName>
</protein>
<gene>
    <name evidence="1" type="ORF">QFC24_005567</name>
</gene>
<reference evidence="1" key="1">
    <citation type="submission" date="2023-04" db="EMBL/GenBank/DDBJ databases">
        <title>Draft Genome sequencing of Naganishia species isolated from polar environments using Oxford Nanopore Technology.</title>
        <authorList>
            <person name="Leo P."/>
            <person name="Venkateswaran K."/>
        </authorList>
    </citation>
    <scope>NUCLEOTIDE SEQUENCE</scope>
    <source>
        <strain evidence="1">DBVPG 5303</strain>
    </source>
</reference>
<dbReference type="Proteomes" id="UP001234202">
    <property type="component" value="Unassembled WGS sequence"/>
</dbReference>
<name>A0ACC2X8D4_9TREE</name>
<comment type="caution">
    <text evidence="1">The sequence shown here is derived from an EMBL/GenBank/DDBJ whole genome shotgun (WGS) entry which is preliminary data.</text>
</comment>
<evidence type="ECO:0000313" key="1">
    <source>
        <dbReference type="EMBL" id="KAJ9119853.1"/>
    </source>
</evidence>